<accession>A0AC34GFB7</accession>
<dbReference type="WBParaSite" id="ES5_v2.g28323.t1">
    <property type="protein sequence ID" value="ES5_v2.g28323.t1"/>
    <property type="gene ID" value="ES5_v2.g28323"/>
</dbReference>
<reference evidence="2" key="1">
    <citation type="submission" date="2022-11" db="UniProtKB">
        <authorList>
            <consortium name="WormBaseParasite"/>
        </authorList>
    </citation>
    <scope>IDENTIFICATION</scope>
</reference>
<evidence type="ECO:0000313" key="1">
    <source>
        <dbReference type="Proteomes" id="UP000887579"/>
    </source>
</evidence>
<protein>
    <submittedName>
        <fullName evidence="2">Uncharacterized protein</fullName>
    </submittedName>
</protein>
<organism evidence="1 2">
    <name type="scientific">Panagrolaimus sp. ES5</name>
    <dbReference type="NCBI Taxonomy" id="591445"/>
    <lineage>
        <taxon>Eukaryota</taxon>
        <taxon>Metazoa</taxon>
        <taxon>Ecdysozoa</taxon>
        <taxon>Nematoda</taxon>
        <taxon>Chromadorea</taxon>
        <taxon>Rhabditida</taxon>
        <taxon>Tylenchina</taxon>
        <taxon>Panagrolaimomorpha</taxon>
        <taxon>Panagrolaimoidea</taxon>
        <taxon>Panagrolaimidae</taxon>
        <taxon>Panagrolaimus</taxon>
    </lineage>
</organism>
<dbReference type="Proteomes" id="UP000887579">
    <property type="component" value="Unplaced"/>
</dbReference>
<name>A0AC34GFB7_9BILA</name>
<sequence>MLTAYIEAEVRSDSLDTGNDPFDHSLSKVKKYGAPGDIAAQYISQKLGGDGRVTNVFPAKSN</sequence>
<evidence type="ECO:0000313" key="2">
    <source>
        <dbReference type="WBParaSite" id="ES5_v2.g28323.t1"/>
    </source>
</evidence>
<proteinExistence type="predicted"/>